<organism evidence="1 2">
    <name type="scientific">Piedraia hortae CBS 480.64</name>
    <dbReference type="NCBI Taxonomy" id="1314780"/>
    <lineage>
        <taxon>Eukaryota</taxon>
        <taxon>Fungi</taxon>
        <taxon>Dikarya</taxon>
        <taxon>Ascomycota</taxon>
        <taxon>Pezizomycotina</taxon>
        <taxon>Dothideomycetes</taxon>
        <taxon>Dothideomycetidae</taxon>
        <taxon>Capnodiales</taxon>
        <taxon>Piedraiaceae</taxon>
        <taxon>Piedraia</taxon>
    </lineage>
</organism>
<protein>
    <submittedName>
        <fullName evidence="1">Uncharacterized protein</fullName>
    </submittedName>
</protein>
<gene>
    <name evidence="1" type="ORF">K470DRAFT_71036</name>
</gene>
<keyword evidence="2" id="KW-1185">Reference proteome</keyword>
<dbReference type="AlphaFoldDB" id="A0A6A7C0P8"/>
<dbReference type="EMBL" id="MU005981">
    <property type="protein sequence ID" value="KAF2860505.1"/>
    <property type="molecule type" value="Genomic_DNA"/>
</dbReference>
<dbReference type="Proteomes" id="UP000799421">
    <property type="component" value="Unassembled WGS sequence"/>
</dbReference>
<sequence length="82" mass="9463">MGRVRQLSRSKTRLLLWKKTFSSLIVVDPTSCVRDRTATALRIKIKSNQFDRIPTDAASSGSFDRLKNKMARPPFQISHFPW</sequence>
<name>A0A6A7C0P8_9PEZI</name>
<evidence type="ECO:0000313" key="1">
    <source>
        <dbReference type="EMBL" id="KAF2860505.1"/>
    </source>
</evidence>
<reference evidence="1" key="1">
    <citation type="journal article" date="2020" name="Stud. Mycol.">
        <title>101 Dothideomycetes genomes: a test case for predicting lifestyles and emergence of pathogens.</title>
        <authorList>
            <person name="Haridas S."/>
            <person name="Albert R."/>
            <person name="Binder M."/>
            <person name="Bloem J."/>
            <person name="Labutti K."/>
            <person name="Salamov A."/>
            <person name="Andreopoulos B."/>
            <person name="Baker S."/>
            <person name="Barry K."/>
            <person name="Bills G."/>
            <person name="Bluhm B."/>
            <person name="Cannon C."/>
            <person name="Castanera R."/>
            <person name="Culley D."/>
            <person name="Daum C."/>
            <person name="Ezra D."/>
            <person name="Gonzalez J."/>
            <person name="Henrissat B."/>
            <person name="Kuo A."/>
            <person name="Liang C."/>
            <person name="Lipzen A."/>
            <person name="Lutzoni F."/>
            <person name="Magnuson J."/>
            <person name="Mondo S."/>
            <person name="Nolan M."/>
            <person name="Ohm R."/>
            <person name="Pangilinan J."/>
            <person name="Park H.-J."/>
            <person name="Ramirez L."/>
            <person name="Alfaro M."/>
            <person name="Sun H."/>
            <person name="Tritt A."/>
            <person name="Yoshinaga Y."/>
            <person name="Zwiers L.-H."/>
            <person name="Turgeon B."/>
            <person name="Goodwin S."/>
            <person name="Spatafora J."/>
            <person name="Crous P."/>
            <person name="Grigoriev I."/>
        </authorList>
    </citation>
    <scope>NUCLEOTIDE SEQUENCE</scope>
    <source>
        <strain evidence="1">CBS 480.64</strain>
    </source>
</reference>
<accession>A0A6A7C0P8</accession>
<evidence type="ECO:0000313" key="2">
    <source>
        <dbReference type="Proteomes" id="UP000799421"/>
    </source>
</evidence>
<proteinExistence type="predicted"/>